<dbReference type="RefSeq" id="WP_071617083.1">
    <property type="nucleotide sequence ID" value="NZ_MINN01000055.1"/>
</dbReference>
<accession>A0A1J6WXS7</accession>
<sequence length="153" mass="18015">MASIRYAIKCPGCERSAFVDDYYKTDEKYIFCKVCGYYYTKTIEKYTENSIKYKEEEREGHGMFVLENKDGNCKKVMLNDSLTSEQLEELKVSLMEKNVNQEKSYLISFENGVFTILFGNPPEYFHLSFDEYMEKMIAKYGVPEYDFMVPIEG</sequence>
<keyword evidence="2" id="KW-1185">Reference proteome</keyword>
<gene>
    <name evidence="1" type="ORF">BHE18_21925</name>
</gene>
<reference evidence="1 2" key="1">
    <citation type="submission" date="2016-09" db="EMBL/GenBank/DDBJ databases">
        <title>Bacillus aquimaris SAMM genome sequence reveals colonization and biosurfactant production capacities.</title>
        <authorList>
            <person name="Waghmode S.R."/>
            <person name="Suryavanshi M.V."/>
        </authorList>
    </citation>
    <scope>NUCLEOTIDE SEQUENCE [LARGE SCALE GENOMIC DNA]</scope>
    <source>
        <strain evidence="1 2">SAMM</strain>
    </source>
</reference>
<comment type="caution">
    <text evidence="1">The sequence shown here is derived from an EMBL/GenBank/DDBJ whole genome shotgun (WGS) entry which is preliminary data.</text>
</comment>
<dbReference type="OrthoDB" id="2455077at2"/>
<evidence type="ECO:0000313" key="1">
    <source>
        <dbReference type="EMBL" id="OIU72971.1"/>
    </source>
</evidence>
<dbReference type="Proteomes" id="UP000182062">
    <property type="component" value="Unassembled WGS sequence"/>
</dbReference>
<name>A0A1J6WXS7_9BACI</name>
<organism evidence="1 2">
    <name type="scientific">Rossellomorea aquimaris</name>
    <dbReference type="NCBI Taxonomy" id="189382"/>
    <lineage>
        <taxon>Bacteria</taxon>
        <taxon>Bacillati</taxon>
        <taxon>Bacillota</taxon>
        <taxon>Bacilli</taxon>
        <taxon>Bacillales</taxon>
        <taxon>Bacillaceae</taxon>
        <taxon>Rossellomorea</taxon>
    </lineage>
</organism>
<dbReference type="EMBL" id="MINN01000055">
    <property type="protein sequence ID" value="OIU72971.1"/>
    <property type="molecule type" value="Genomic_DNA"/>
</dbReference>
<proteinExistence type="predicted"/>
<evidence type="ECO:0000313" key="2">
    <source>
        <dbReference type="Proteomes" id="UP000182062"/>
    </source>
</evidence>
<dbReference type="AlphaFoldDB" id="A0A1J6WXS7"/>
<protein>
    <submittedName>
        <fullName evidence="1">Uncharacterized protein</fullName>
    </submittedName>
</protein>